<dbReference type="PROSITE" id="PS50222">
    <property type="entry name" value="EF_HAND_2"/>
    <property type="match status" value="2"/>
</dbReference>
<dbReference type="Pfam" id="PF00036">
    <property type="entry name" value="EF-hand_1"/>
    <property type="match status" value="1"/>
</dbReference>
<protein>
    <submittedName>
        <fullName evidence="2">EF-hand domain-containing protein</fullName>
    </submittedName>
</protein>
<name>A0A3M2KSA1_9ACTN</name>
<dbReference type="AlphaFoldDB" id="A0A3M2KSA1"/>
<dbReference type="InterPro" id="IPR018247">
    <property type="entry name" value="EF_Hand_1_Ca_BS"/>
</dbReference>
<dbReference type="PROSITE" id="PS00018">
    <property type="entry name" value="EF_HAND_1"/>
    <property type="match status" value="2"/>
</dbReference>
<dbReference type="RefSeq" id="WP_122399929.1">
    <property type="nucleotide sequence ID" value="NZ_RFFJ01000308.1"/>
</dbReference>
<keyword evidence="3" id="KW-1185">Reference proteome</keyword>
<dbReference type="InterPro" id="IPR002048">
    <property type="entry name" value="EF_hand_dom"/>
</dbReference>
<comment type="caution">
    <text evidence="2">The sequence shown here is derived from an EMBL/GenBank/DDBJ whole genome shotgun (WGS) entry which is preliminary data.</text>
</comment>
<proteinExistence type="predicted"/>
<evidence type="ECO:0000313" key="2">
    <source>
        <dbReference type="EMBL" id="RMI27951.1"/>
    </source>
</evidence>
<reference evidence="2 3" key="1">
    <citation type="submission" date="2018-10" db="EMBL/GenBank/DDBJ databases">
        <title>Isolation, diversity and antifungal activity of actinobacteria from wheat.</title>
        <authorList>
            <person name="Han C."/>
        </authorList>
    </citation>
    <scope>NUCLEOTIDE SEQUENCE [LARGE SCALE GENOMIC DNA]</scope>
    <source>
        <strain evidence="2 3">NEAU-YY642</strain>
    </source>
</reference>
<dbReference type="GO" id="GO:0005509">
    <property type="term" value="F:calcium ion binding"/>
    <property type="evidence" value="ECO:0007669"/>
    <property type="project" value="InterPro"/>
</dbReference>
<feature type="domain" description="EF-hand" evidence="1">
    <location>
        <begin position="133"/>
        <end position="168"/>
    </location>
</feature>
<dbReference type="Proteomes" id="UP000278673">
    <property type="component" value="Unassembled WGS sequence"/>
</dbReference>
<organism evidence="2 3">
    <name type="scientific">Streptomyces triticirhizae</name>
    <dbReference type="NCBI Taxonomy" id="2483353"/>
    <lineage>
        <taxon>Bacteria</taxon>
        <taxon>Bacillati</taxon>
        <taxon>Actinomycetota</taxon>
        <taxon>Actinomycetes</taxon>
        <taxon>Kitasatosporales</taxon>
        <taxon>Streptomycetaceae</taxon>
        <taxon>Streptomyces</taxon>
    </lineage>
</organism>
<accession>A0A3M2KSA1</accession>
<feature type="domain" description="EF-hand" evidence="1">
    <location>
        <begin position="6"/>
        <end position="41"/>
    </location>
</feature>
<gene>
    <name evidence="2" type="ORF">EBN88_28720</name>
</gene>
<dbReference type="SMART" id="SM00054">
    <property type="entry name" value="EFh"/>
    <property type="match status" value="3"/>
</dbReference>
<dbReference type="EMBL" id="RFFJ01000308">
    <property type="protein sequence ID" value="RMI27951.1"/>
    <property type="molecule type" value="Genomic_DNA"/>
</dbReference>
<dbReference type="Gene3D" id="1.10.238.10">
    <property type="entry name" value="EF-hand"/>
    <property type="match status" value="1"/>
</dbReference>
<evidence type="ECO:0000259" key="1">
    <source>
        <dbReference type="PROSITE" id="PS50222"/>
    </source>
</evidence>
<evidence type="ECO:0000313" key="3">
    <source>
        <dbReference type="Proteomes" id="UP000278673"/>
    </source>
</evidence>
<sequence>MANNPVIDARLSKRFDKWDFDRNGVLEREDFVQEAARIARSFGKPADSPEAEALRDAFVGLFDYLSAQAGGSPTLTRDAYQRVAGDLVYVQGEAAFNRALGPVVAGLVGLADQNADRLISGEEFASWLTALGLDTASAKESFQKVDTDGDGQLSEEELLIAIRQYHFGQLDVELLG</sequence>
<dbReference type="InterPro" id="IPR011992">
    <property type="entry name" value="EF-hand-dom_pair"/>
</dbReference>
<dbReference type="SUPFAM" id="SSF47473">
    <property type="entry name" value="EF-hand"/>
    <property type="match status" value="1"/>
</dbReference>
<dbReference type="CDD" id="cd00051">
    <property type="entry name" value="EFh"/>
    <property type="match status" value="1"/>
</dbReference>